<dbReference type="Pfam" id="PF00355">
    <property type="entry name" value="Rieske"/>
    <property type="match status" value="1"/>
</dbReference>
<dbReference type="Pfam" id="PF00848">
    <property type="entry name" value="Ring_hydroxyl_A"/>
    <property type="match status" value="1"/>
</dbReference>
<name>A0A5D0NJC0_9ACTN</name>
<dbReference type="Gene3D" id="3.90.380.10">
    <property type="entry name" value="Naphthalene 1,2-dioxygenase Alpha Subunit, Chain A, domain 1"/>
    <property type="match status" value="1"/>
</dbReference>
<keyword evidence="9" id="KW-0223">Dioxygenase</keyword>
<evidence type="ECO:0000256" key="4">
    <source>
        <dbReference type="ARBA" id="ARBA00023002"/>
    </source>
</evidence>
<dbReference type="SUPFAM" id="SSF55961">
    <property type="entry name" value="Bet v1-like"/>
    <property type="match status" value="1"/>
</dbReference>
<feature type="domain" description="Rieske" evidence="8">
    <location>
        <begin position="51"/>
        <end position="160"/>
    </location>
</feature>
<comment type="caution">
    <text evidence="9">The sequence shown here is derived from an EMBL/GenBank/DDBJ whole genome shotgun (WGS) entry which is preliminary data.</text>
</comment>
<dbReference type="CDD" id="cd03469">
    <property type="entry name" value="Rieske_RO_Alpha_N"/>
    <property type="match status" value="1"/>
</dbReference>
<dbReference type="Proteomes" id="UP000323380">
    <property type="component" value="Unassembled WGS sequence"/>
</dbReference>
<dbReference type="InterPro" id="IPR017941">
    <property type="entry name" value="Rieske_2Fe-2S"/>
</dbReference>
<keyword evidence="6" id="KW-0411">Iron-sulfur</keyword>
<keyword evidence="5" id="KW-0408">Iron</keyword>
<evidence type="ECO:0000256" key="1">
    <source>
        <dbReference type="ARBA" id="ARBA00001962"/>
    </source>
</evidence>
<proteinExistence type="predicted"/>
<dbReference type="GO" id="GO:0004497">
    <property type="term" value="F:monooxygenase activity"/>
    <property type="evidence" value="ECO:0007669"/>
    <property type="project" value="UniProtKB-ARBA"/>
</dbReference>
<dbReference type="AlphaFoldDB" id="A0A5D0NJC0"/>
<protein>
    <submittedName>
        <fullName evidence="9">Aromatic ring-hydroxylating dioxygenase subunit alpha</fullName>
    </submittedName>
</protein>
<evidence type="ECO:0000259" key="8">
    <source>
        <dbReference type="PROSITE" id="PS51296"/>
    </source>
</evidence>
<keyword evidence="3" id="KW-0479">Metal-binding</keyword>
<evidence type="ECO:0000313" key="9">
    <source>
        <dbReference type="EMBL" id="TYB44304.1"/>
    </source>
</evidence>
<evidence type="ECO:0000256" key="5">
    <source>
        <dbReference type="ARBA" id="ARBA00023004"/>
    </source>
</evidence>
<dbReference type="GO" id="GO:0051537">
    <property type="term" value="F:2 iron, 2 sulfur cluster binding"/>
    <property type="evidence" value="ECO:0007669"/>
    <property type="project" value="UniProtKB-KW"/>
</dbReference>
<reference evidence="9 10" key="1">
    <citation type="submission" date="2019-08" db="EMBL/GenBank/DDBJ databases">
        <title>Actinomadura sp. nov. CYP1-5 isolated from mountain soil.</title>
        <authorList>
            <person name="Songsumanus A."/>
            <person name="Kuncharoen N."/>
            <person name="Kudo T."/>
            <person name="Yuki M."/>
            <person name="Igarashi Y."/>
            <person name="Tanasupawat S."/>
        </authorList>
    </citation>
    <scope>NUCLEOTIDE SEQUENCE [LARGE SCALE GENOMIC DNA]</scope>
    <source>
        <strain evidence="9 10">JCM 14158</strain>
    </source>
</reference>
<dbReference type="SUPFAM" id="SSF50022">
    <property type="entry name" value="ISP domain"/>
    <property type="match status" value="1"/>
</dbReference>
<evidence type="ECO:0000256" key="3">
    <source>
        <dbReference type="ARBA" id="ARBA00022723"/>
    </source>
</evidence>
<dbReference type="EMBL" id="VSFG01000005">
    <property type="protein sequence ID" value="TYB44304.1"/>
    <property type="molecule type" value="Genomic_DNA"/>
</dbReference>
<dbReference type="STRING" id="1220554.GCA_001552135_06273"/>
<comment type="cofactor">
    <cofactor evidence="1">
        <name>Fe cation</name>
        <dbReference type="ChEBI" id="CHEBI:24875"/>
    </cofactor>
</comment>
<dbReference type="InterPro" id="IPR001663">
    <property type="entry name" value="Rng_hydr_dOase-A"/>
</dbReference>
<gene>
    <name evidence="9" type="ORF">FXF69_25565</name>
</gene>
<dbReference type="PRINTS" id="PR00090">
    <property type="entry name" value="RNGDIOXGNASE"/>
</dbReference>
<keyword evidence="10" id="KW-1185">Reference proteome</keyword>
<accession>A0A5D0NJC0</accession>
<dbReference type="InterPro" id="IPR036922">
    <property type="entry name" value="Rieske_2Fe-2S_sf"/>
</dbReference>
<dbReference type="GO" id="GO:0005506">
    <property type="term" value="F:iron ion binding"/>
    <property type="evidence" value="ECO:0007669"/>
    <property type="project" value="InterPro"/>
</dbReference>
<dbReference type="InterPro" id="IPR015879">
    <property type="entry name" value="Ring_hydroxy_dOase_asu_C_dom"/>
</dbReference>
<dbReference type="GO" id="GO:0051213">
    <property type="term" value="F:dioxygenase activity"/>
    <property type="evidence" value="ECO:0007669"/>
    <property type="project" value="UniProtKB-KW"/>
</dbReference>
<dbReference type="PROSITE" id="PS51296">
    <property type="entry name" value="RIESKE"/>
    <property type="match status" value="1"/>
</dbReference>
<feature type="compositionally biased region" description="Low complexity" evidence="7">
    <location>
        <begin position="7"/>
        <end position="18"/>
    </location>
</feature>
<evidence type="ECO:0000256" key="2">
    <source>
        <dbReference type="ARBA" id="ARBA00022714"/>
    </source>
</evidence>
<evidence type="ECO:0000313" key="10">
    <source>
        <dbReference type="Proteomes" id="UP000323380"/>
    </source>
</evidence>
<dbReference type="PANTHER" id="PTHR43756:SF5">
    <property type="entry name" value="CHOLINE MONOOXYGENASE, CHLOROPLASTIC"/>
    <property type="match status" value="1"/>
</dbReference>
<dbReference type="CDD" id="cd08882">
    <property type="entry name" value="RHO_alpha_C_MupW-like"/>
    <property type="match status" value="1"/>
</dbReference>
<organism evidence="9 10">
    <name type="scientific">Actinomadura chibensis</name>
    <dbReference type="NCBI Taxonomy" id="392828"/>
    <lineage>
        <taxon>Bacteria</taxon>
        <taxon>Bacillati</taxon>
        <taxon>Actinomycetota</taxon>
        <taxon>Actinomycetes</taxon>
        <taxon>Streptosporangiales</taxon>
        <taxon>Thermomonosporaceae</taxon>
        <taxon>Actinomadura</taxon>
    </lineage>
</organism>
<dbReference type="PANTHER" id="PTHR43756">
    <property type="entry name" value="CHOLINE MONOOXYGENASE, CHLOROPLASTIC"/>
    <property type="match status" value="1"/>
</dbReference>
<keyword evidence="4" id="KW-0560">Oxidoreductase</keyword>
<evidence type="ECO:0000256" key="6">
    <source>
        <dbReference type="ARBA" id="ARBA00023014"/>
    </source>
</evidence>
<dbReference type="GO" id="GO:0016705">
    <property type="term" value="F:oxidoreductase activity, acting on paired donors, with incorporation or reduction of molecular oxygen"/>
    <property type="evidence" value="ECO:0007669"/>
    <property type="project" value="UniProtKB-ARBA"/>
</dbReference>
<keyword evidence="2" id="KW-0001">2Fe-2S</keyword>
<evidence type="ECO:0000256" key="7">
    <source>
        <dbReference type="SAM" id="MobiDB-lite"/>
    </source>
</evidence>
<feature type="region of interest" description="Disordered" evidence="7">
    <location>
        <begin position="1"/>
        <end position="27"/>
    </location>
</feature>
<dbReference type="Gene3D" id="2.102.10.10">
    <property type="entry name" value="Rieske [2Fe-2S] iron-sulphur domain"/>
    <property type="match status" value="1"/>
</dbReference>
<sequence length="450" mass="50678">MIRQKGSTEMTKTTSSTTGYRSPSPEVGVAERYTSPEYLGLEYERLWPYVWQLACHVDEVPHSGDYLEYEVGRESILIVRLTDGRLKAFHNACQHRGMRLKTGCGNATELRCRSHAWCWNLDGSLKEVTDPQDFDPAAIDPSRIGLPEVQVDTWAGLVFVNMDGAAPPLRDFLGVVPEKVAHFRMGEMKLLSKVTTKIACNWKLAHEAFIETYHAIGTHPQALRYVDDTSLEYEQHGIHGMHRFGPQAMGTPSKRLDADDLDRGDVLLAAVAELASANLYSDEDVAAMRALVPVVNALPEDASMTEFFANLRREEAIANGIDLSAYSDRDIALGPLWNLFPNITIPCNAGNILVFRWRPDGQNPESCYWDKYELKFVGEGREAPEPSFVQVDDWRDYEHWGVVLEQDLTNLPIWQLGVRTRGFSGPIWGRPDGNVANMHRVLGEYLAKER</sequence>